<dbReference type="EC" id="2.5.1.6" evidence="10"/>
<comment type="cofactor">
    <cofactor evidence="10">
        <name>Mg(2+)</name>
        <dbReference type="ChEBI" id="CHEBI:18420"/>
    </cofactor>
    <text evidence="10">Binds 2 divalent ions per subunit.</text>
</comment>
<dbReference type="InterPro" id="IPR022630">
    <property type="entry name" value="S-AdoMet_synt_C"/>
</dbReference>
<dbReference type="RefSeq" id="WP_191750388.1">
    <property type="nucleotide sequence ID" value="NZ_JACSQZ010000038.1"/>
</dbReference>
<comment type="caution">
    <text evidence="16">The sequence shown here is derived from an EMBL/GenBank/DDBJ whole genome shotgun (WGS) entry which is preliminary data.</text>
</comment>
<evidence type="ECO:0000256" key="1">
    <source>
        <dbReference type="ARBA" id="ARBA00005224"/>
    </source>
</evidence>
<dbReference type="CDD" id="cd18079">
    <property type="entry name" value="S-AdoMet_synt"/>
    <property type="match status" value="1"/>
</dbReference>
<dbReference type="InterPro" id="IPR022636">
    <property type="entry name" value="S-AdoMet_synthetase_sfam"/>
</dbReference>
<keyword evidence="17" id="KW-1185">Reference proteome</keyword>
<dbReference type="Pfam" id="PF02773">
    <property type="entry name" value="S-AdoMet_synt_C"/>
    <property type="match status" value="1"/>
</dbReference>
<comment type="catalytic activity">
    <reaction evidence="10">
        <text>L-methionine + ATP + H2O = S-adenosyl-L-methionine + phosphate + diphosphate</text>
        <dbReference type="Rhea" id="RHEA:21080"/>
        <dbReference type="ChEBI" id="CHEBI:15377"/>
        <dbReference type="ChEBI" id="CHEBI:30616"/>
        <dbReference type="ChEBI" id="CHEBI:33019"/>
        <dbReference type="ChEBI" id="CHEBI:43474"/>
        <dbReference type="ChEBI" id="CHEBI:57844"/>
        <dbReference type="ChEBI" id="CHEBI:59789"/>
        <dbReference type="EC" id="2.5.1.6"/>
    </reaction>
</comment>
<evidence type="ECO:0000313" key="16">
    <source>
        <dbReference type="EMBL" id="MBD7915628.1"/>
    </source>
</evidence>
<feature type="binding site" evidence="10">
    <location>
        <position position="16"/>
    </location>
    <ligand>
        <name>Mg(2+)</name>
        <dbReference type="ChEBI" id="CHEBI:18420"/>
    </ligand>
</feature>
<evidence type="ECO:0000256" key="9">
    <source>
        <dbReference type="ARBA" id="ARBA00022958"/>
    </source>
</evidence>
<keyword evidence="6 10" id="KW-0547">Nucleotide-binding</keyword>
<evidence type="ECO:0000256" key="10">
    <source>
        <dbReference type="HAMAP-Rule" id="MF_00086"/>
    </source>
</evidence>
<evidence type="ECO:0000256" key="4">
    <source>
        <dbReference type="ARBA" id="ARBA00022679"/>
    </source>
</evidence>
<feature type="binding site" description="in other chain" evidence="10">
    <location>
        <begin position="253"/>
        <end position="254"/>
    </location>
    <ligand>
        <name>ATP</name>
        <dbReference type="ChEBI" id="CHEBI:30616"/>
        <note>ligand shared between two neighboring subunits</note>
    </ligand>
</feature>
<dbReference type="NCBIfam" id="TIGR01034">
    <property type="entry name" value="metK"/>
    <property type="match status" value="1"/>
</dbReference>
<dbReference type="Pfam" id="PF00438">
    <property type="entry name" value="S-AdoMet_synt_N"/>
    <property type="match status" value="1"/>
</dbReference>
<feature type="region of interest" description="Flexible loop" evidence="10">
    <location>
        <begin position="98"/>
        <end position="108"/>
    </location>
</feature>
<sequence length="391" mass="43075">MKRLFTSESVTEGHPDKICDQISDAVLDSILEKDPMARVACETAVTTGMVLVMGEISTNCYVDIPKLVRETIRNIGYDRAKYGFDCDTCSVLTSIDEQSGDIAMGVDEALEARVGEIDNVEAVGAGDQGMMFGFATNETEEFMPLPIATAHRLSRRLSEVRKNGTLSYLRPDGKTQVTVEYDDNKVVRIDTIVISTQHSEDVSQEQIKEDLMEHVIKAVVPAELLDEKTRYFINPTGRFVVGGPQGDSGLTGRKIIVDTYGGYGRHGGGAFSGKDPTKVDRSAAYAARWVAKNLVAAGVADKLEIQLAYAIGVAKPVSIEVETFGTGKKTEEEIVSIVEKVFDLRPGAIIRDLELRRPIYKQTAAYGHFGRNDLNLPWEQLNKVEEIKKYL</sequence>
<comment type="subcellular location">
    <subcellularLocation>
        <location evidence="10 11">Cytoplasm</location>
    </subcellularLocation>
</comment>
<feature type="binding site" evidence="10">
    <location>
        <position position="247"/>
    </location>
    <ligand>
        <name>ATP</name>
        <dbReference type="ChEBI" id="CHEBI:30616"/>
        <note>ligand shared between two neighboring subunits</note>
    </ligand>
</feature>
<keyword evidence="8 10" id="KW-0460">Magnesium</keyword>
<protein>
    <recommendedName>
        <fullName evidence="10">S-adenosylmethionine synthase</fullName>
        <shortName evidence="10">AdoMet synthase</shortName>
        <ecNumber evidence="10">2.5.1.6</ecNumber>
    </recommendedName>
    <alternativeName>
        <fullName evidence="10">MAT</fullName>
    </alternativeName>
    <alternativeName>
        <fullName evidence="10">Methionine adenosyltransferase</fullName>
    </alternativeName>
</protein>
<gene>
    <name evidence="10" type="primary">metK</name>
    <name evidence="16" type="ORF">H9660_10780</name>
</gene>
<feature type="binding site" description="in other chain" evidence="10">
    <location>
        <position position="278"/>
    </location>
    <ligand>
        <name>L-methionine</name>
        <dbReference type="ChEBI" id="CHEBI:57844"/>
        <note>ligand shared between two neighboring subunits</note>
    </ligand>
</feature>
<evidence type="ECO:0000256" key="5">
    <source>
        <dbReference type="ARBA" id="ARBA00022723"/>
    </source>
</evidence>
<keyword evidence="4 10" id="KW-0808">Transferase</keyword>
<dbReference type="PANTHER" id="PTHR11964">
    <property type="entry name" value="S-ADENOSYLMETHIONINE SYNTHETASE"/>
    <property type="match status" value="1"/>
</dbReference>
<keyword evidence="9 10" id="KW-0630">Potassium</keyword>
<feature type="binding site" description="in other chain" evidence="10">
    <location>
        <begin position="238"/>
        <end position="239"/>
    </location>
    <ligand>
        <name>ATP</name>
        <dbReference type="ChEBI" id="CHEBI:30616"/>
        <note>ligand shared between two neighboring subunits</note>
    </ligand>
</feature>
<feature type="binding site" evidence="10">
    <location>
        <position position="247"/>
    </location>
    <ligand>
        <name>L-methionine</name>
        <dbReference type="ChEBI" id="CHEBI:57844"/>
        <note>ligand shared between two neighboring subunits</note>
    </ligand>
</feature>
<feature type="domain" description="S-adenosylmethionine synthetase C-terminal" evidence="15">
    <location>
        <begin position="241"/>
        <end position="380"/>
    </location>
</feature>
<evidence type="ECO:0000259" key="15">
    <source>
        <dbReference type="Pfam" id="PF02773"/>
    </source>
</evidence>
<organism evidence="16 17">
    <name type="scientific">Clostridium gallinarum</name>
    <dbReference type="NCBI Taxonomy" id="2762246"/>
    <lineage>
        <taxon>Bacteria</taxon>
        <taxon>Bacillati</taxon>
        <taxon>Bacillota</taxon>
        <taxon>Clostridia</taxon>
        <taxon>Eubacteriales</taxon>
        <taxon>Clostridiaceae</taxon>
        <taxon>Clostridium</taxon>
    </lineage>
</organism>
<dbReference type="Gene3D" id="3.30.300.10">
    <property type="match status" value="3"/>
</dbReference>
<keyword evidence="3 10" id="KW-0554">One-carbon metabolism</keyword>
<feature type="domain" description="S-adenosylmethionine synthetase N-terminal" evidence="13">
    <location>
        <begin position="3"/>
        <end position="99"/>
    </location>
</feature>
<evidence type="ECO:0000256" key="2">
    <source>
        <dbReference type="ARBA" id="ARBA00009685"/>
    </source>
</evidence>
<evidence type="ECO:0000256" key="11">
    <source>
        <dbReference type="RuleBase" id="RU000542"/>
    </source>
</evidence>
<comment type="subunit">
    <text evidence="10">Homotetramer; dimer of dimers.</text>
</comment>
<feature type="binding site" evidence="10">
    <location>
        <position position="274"/>
    </location>
    <ligand>
        <name>ATP</name>
        <dbReference type="ChEBI" id="CHEBI:30616"/>
        <note>ligand shared between two neighboring subunits</note>
    </ligand>
</feature>
<dbReference type="HAMAP" id="MF_00086">
    <property type="entry name" value="S_AdoMet_synth1"/>
    <property type="match status" value="1"/>
</dbReference>
<name>A0ABR8Q5D6_9CLOT</name>
<keyword evidence="7 10" id="KW-0067">ATP-binding</keyword>
<dbReference type="InterPro" id="IPR002133">
    <property type="entry name" value="S-AdoMet_synthetase"/>
</dbReference>
<dbReference type="InterPro" id="IPR022629">
    <property type="entry name" value="S-AdoMet_synt_central"/>
</dbReference>
<reference evidence="16 17" key="1">
    <citation type="submission" date="2020-08" db="EMBL/GenBank/DDBJ databases">
        <title>A Genomic Blueprint of the Chicken Gut Microbiome.</title>
        <authorList>
            <person name="Gilroy R."/>
            <person name="Ravi A."/>
            <person name="Getino M."/>
            <person name="Pursley I."/>
            <person name="Horton D.L."/>
            <person name="Alikhan N.-F."/>
            <person name="Baker D."/>
            <person name="Gharbi K."/>
            <person name="Hall N."/>
            <person name="Watson M."/>
            <person name="Adriaenssens E.M."/>
            <person name="Foster-Nyarko E."/>
            <person name="Jarju S."/>
            <person name="Secka A."/>
            <person name="Antonio M."/>
            <person name="Oren A."/>
            <person name="Chaudhuri R."/>
            <person name="La Ragione R.M."/>
            <person name="Hildebrand F."/>
            <person name="Pallen M.J."/>
        </authorList>
    </citation>
    <scope>NUCLEOTIDE SEQUENCE [LARGE SCALE GENOMIC DNA]</scope>
    <source>
        <strain evidence="16 17">Sa3CUN1</strain>
    </source>
</reference>
<accession>A0ABR8Q5D6</accession>
<dbReference type="GO" id="GO:0004478">
    <property type="term" value="F:methionine adenosyltransferase activity"/>
    <property type="evidence" value="ECO:0007669"/>
    <property type="project" value="UniProtKB-EC"/>
</dbReference>
<keyword evidence="5 10" id="KW-0479">Metal-binding</keyword>
<comment type="similarity">
    <text evidence="2 10 12">Belongs to the AdoMet synthase family.</text>
</comment>
<dbReference type="EMBL" id="JACSQZ010000038">
    <property type="protein sequence ID" value="MBD7915628.1"/>
    <property type="molecule type" value="Genomic_DNA"/>
</dbReference>
<dbReference type="Proteomes" id="UP000640335">
    <property type="component" value="Unassembled WGS sequence"/>
</dbReference>
<feature type="binding site" evidence="10">
    <location>
        <position position="42"/>
    </location>
    <ligand>
        <name>K(+)</name>
        <dbReference type="ChEBI" id="CHEBI:29103"/>
    </ligand>
</feature>
<dbReference type="Pfam" id="PF02772">
    <property type="entry name" value="S-AdoMet_synt_M"/>
    <property type="match status" value="1"/>
</dbReference>
<evidence type="ECO:0000259" key="14">
    <source>
        <dbReference type="Pfam" id="PF02772"/>
    </source>
</evidence>
<dbReference type="PIRSF" id="PIRSF000497">
    <property type="entry name" value="MAT"/>
    <property type="match status" value="1"/>
</dbReference>
<evidence type="ECO:0000256" key="3">
    <source>
        <dbReference type="ARBA" id="ARBA00022563"/>
    </source>
</evidence>
<feature type="binding site" description="in other chain" evidence="10">
    <location>
        <begin position="172"/>
        <end position="174"/>
    </location>
    <ligand>
        <name>ATP</name>
        <dbReference type="ChEBI" id="CHEBI:30616"/>
        <note>ligand shared between two neighboring subunits</note>
    </ligand>
</feature>
<evidence type="ECO:0000259" key="13">
    <source>
        <dbReference type="Pfam" id="PF00438"/>
    </source>
</evidence>
<feature type="binding site" description="in other chain" evidence="10">
    <location>
        <position position="55"/>
    </location>
    <ligand>
        <name>L-methionine</name>
        <dbReference type="ChEBI" id="CHEBI:57844"/>
        <note>ligand shared between two neighboring subunits</note>
    </ligand>
</feature>
<feature type="binding site" description="in other chain" evidence="10">
    <location>
        <position position="14"/>
    </location>
    <ligand>
        <name>ATP</name>
        <dbReference type="ChEBI" id="CHEBI:30616"/>
        <note>ligand shared between two neighboring subunits</note>
    </ligand>
</feature>
<feature type="domain" description="S-adenosylmethionine synthetase central" evidence="14">
    <location>
        <begin position="123"/>
        <end position="239"/>
    </location>
</feature>
<evidence type="ECO:0000256" key="12">
    <source>
        <dbReference type="RuleBase" id="RU004462"/>
    </source>
</evidence>
<comment type="function">
    <text evidence="10">Catalyzes the formation of S-adenosylmethionine (AdoMet) from methionine and ATP. The overall synthetic reaction is composed of two sequential steps, AdoMet formation and the subsequent tripolyphosphate hydrolysis which occurs prior to release of AdoMet from the enzyme.</text>
</comment>
<evidence type="ECO:0000256" key="8">
    <source>
        <dbReference type="ARBA" id="ARBA00022842"/>
    </source>
</evidence>
<comment type="cofactor">
    <cofactor evidence="10">
        <name>K(+)</name>
        <dbReference type="ChEBI" id="CHEBI:29103"/>
    </cofactor>
    <text evidence="10">Binds 1 potassium ion per subunit.</text>
</comment>
<evidence type="ECO:0000256" key="6">
    <source>
        <dbReference type="ARBA" id="ARBA00022741"/>
    </source>
</evidence>
<evidence type="ECO:0000256" key="7">
    <source>
        <dbReference type="ARBA" id="ARBA00022840"/>
    </source>
</evidence>
<proteinExistence type="inferred from homology"/>
<dbReference type="SUPFAM" id="SSF55973">
    <property type="entry name" value="S-adenosylmethionine synthetase"/>
    <property type="match status" value="3"/>
</dbReference>
<comment type="pathway">
    <text evidence="1 10">Amino-acid biosynthesis; S-adenosyl-L-methionine biosynthesis; S-adenosyl-L-methionine from L-methionine: step 1/1.</text>
</comment>
<feature type="binding site" evidence="10">
    <location>
        <position position="270"/>
    </location>
    <ligand>
        <name>ATP</name>
        <dbReference type="ChEBI" id="CHEBI:30616"/>
        <note>ligand shared between two neighboring subunits</note>
    </ligand>
</feature>
<dbReference type="InterPro" id="IPR022628">
    <property type="entry name" value="S-AdoMet_synt_N"/>
</dbReference>
<evidence type="ECO:0000313" key="17">
    <source>
        <dbReference type="Proteomes" id="UP000640335"/>
    </source>
</evidence>
<dbReference type="InterPro" id="IPR022631">
    <property type="entry name" value="ADOMET_SYNTHASE_CS"/>
</dbReference>
<dbReference type="PROSITE" id="PS00377">
    <property type="entry name" value="ADOMET_SYNTHASE_2"/>
    <property type="match status" value="1"/>
</dbReference>
<dbReference type="PROSITE" id="PS00376">
    <property type="entry name" value="ADOMET_SYNTHASE_1"/>
    <property type="match status" value="1"/>
</dbReference>
<feature type="binding site" description="in other chain" evidence="10">
    <location>
        <position position="98"/>
    </location>
    <ligand>
        <name>L-methionine</name>
        <dbReference type="ChEBI" id="CHEBI:57844"/>
        <note>ligand shared between two neighboring subunits</note>
    </ligand>
</feature>
<keyword evidence="10" id="KW-0963">Cytoplasm</keyword>